<dbReference type="EMBL" id="MFEY01000005">
    <property type="protein sequence ID" value="OGE90593.1"/>
    <property type="molecule type" value="Genomic_DNA"/>
</dbReference>
<dbReference type="PANTHER" id="PTHR43434:SF1">
    <property type="entry name" value="PHOSPHOGLYCOLATE PHOSPHATASE"/>
    <property type="match status" value="1"/>
</dbReference>
<dbReference type="SUPFAM" id="SSF56784">
    <property type="entry name" value="HAD-like"/>
    <property type="match status" value="1"/>
</dbReference>
<accession>A0A1F5PKY7</accession>
<reference evidence="1 2" key="1">
    <citation type="journal article" date="2016" name="Nat. Commun.">
        <title>Thousands of microbial genomes shed light on interconnected biogeochemical processes in an aquifer system.</title>
        <authorList>
            <person name="Anantharaman K."/>
            <person name="Brown C.T."/>
            <person name="Hug L.A."/>
            <person name="Sharon I."/>
            <person name="Castelle C.J."/>
            <person name="Probst A.J."/>
            <person name="Thomas B.C."/>
            <person name="Singh A."/>
            <person name="Wilkins M.J."/>
            <person name="Karaoz U."/>
            <person name="Brodie E.L."/>
            <person name="Williams K.H."/>
            <person name="Hubbard S.S."/>
            <person name="Banfield J.F."/>
        </authorList>
    </citation>
    <scope>NUCLEOTIDE SEQUENCE [LARGE SCALE GENOMIC DNA]</scope>
</reference>
<comment type="caution">
    <text evidence="1">The sequence shown here is derived from an EMBL/GenBank/DDBJ whole genome shotgun (WGS) entry which is preliminary data.</text>
</comment>
<sequence length="232" mass="27058">MTKDKIKLVAFDWNGTIFADTNLVVRAMSHTLVKFRLKPTNLKELQHKMVVPFKLYWLAMGMKLKDFERNVLTIRKTYFTYYEPREGLCRTRAGSREILDWLETQKINKVIFSNHMESHIRKQLKRLEIDSFKDILGFTTVEDTSLMHKRGKESQLEEYVIKNRLKPNEVLVVGDTTEEIEIGKKFGYVTVALSGGNSSTRRLKATKPDHLIHHLKKLKNIIQDHGRTAAKN</sequence>
<dbReference type="InterPro" id="IPR050155">
    <property type="entry name" value="HAD-like_hydrolase_sf"/>
</dbReference>
<dbReference type="Proteomes" id="UP000177682">
    <property type="component" value="Unassembled WGS sequence"/>
</dbReference>
<dbReference type="InterPro" id="IPR023198">
    <property type="entry name" value="PGP-like_dom2"/>
</dbReference>
<dbReference type="GO" id="GO:0005829">
    <property type="term" value="C:cytosol"/>
    <property type="evidence" value="ECO:0007669"/>
    <property type="project" value="TreeGrafter"/>
</dbReference>
<evidence type="ECO:0000313" key="1">
    <source>
        <dbReference type="EMBL" id="OGE90593.1"/>
    </source>
</evidence>
<dbReference type="InterPro" id="IPR023214">
    <property type="entry name" value="HAD_sf"/>
</dbReference>
<organism evidence="1 2">
    <name type="scientific">Candidatus Doudnabacteria bacterium RIFCSPHIGHO2_12_FULL_48_16</name>
    <dbReference type="NCBI Taxonomy" id="1817838"/>
    <lineage>
        <taxon>Bacteria</taxon>
        <taxon>Candidatus Doudnaibacteriota</taxon>
    </lineage>
</organism>
<dbReference type="Pfam" id="PF13419">
    <property type="entry name" value="HAD_2"/>
    <property type="match status" value="1"/>
</dbReference>
<name>A0A1F5PKY7_9BACT</name>
<evidence type="ECO:0000313" key="2">
    <source>
        <dbReference type="Proteomes" id="UP000177682"/>
    </source>
</evidence>
<dbReference type="InterPro" id="IPR036412">
    <property type="entry name" value="HAD-like_sf"/>
</dbReference>
<dbReference type="GO" id="GO:0008967">
    <property type="term" value="F:phosphoglycolate phosphatase activity"/>
    <property type="evidence" value="ECO:0007669"/>
    <property type="project" value="TreeGrafter"/>
</dbReference>
<protein>
    <recommendedName>
        <fullName evidence="3">HAD family hydrolase</fullName>
    </recommendedName>
</protein>
<dbReference type="Gene3D" id="3.40.50.1000">
    <property type="entry name" value="HAD superfamily/HAD-like"/>
    <property type="match status" value="1"/>
</dbReference>
<gene>
    <name evidence="1" type="ORF">A3E29_02245</name>
</gene>
<dbReference type="PANTHER" id="PTHR43434">
    <property type="entry name" value="PHOSPHOGLYCOLATE PHOSPHATASE"/>
    <property type="match status" value="1"/>
</dbReference>
<dbReference type="SFLD" id="SFLDG01129">
    <property type="entry name" value="C1.5:_HAD__Beta-PGM__Phosphata"/>
    <property type="match status" value="1"/>
</dbReference>
<dbReference type="Gene3D" id="1.10.150.240">
    <property type="entry name" value="Putative phosphatase, domain 2"/>
    <property type="match status" value="1"/>
</dbReference>
<dbReference type="SFLD" id="SFLDS00003">
    <property type="entry name" value="Haloacid_Dehalogenase"/>
    <property type="match status" value="1"/>
</dbReference>
<dbReference type="InterPro" id="IPR041492">
    <property type="entry name" value="HAD_2"/>
</dbReference>
<proteinExistence type="predicted"/>
<dbReference type="GO" id="GO:0006281">
    <property type="term" value="P:DNA repair"/>
    <property type="evidence" value="ECO:0007669"/>
    <property type="project" value="TreeGrafter"/>
</dbReference>
<dbReference type="AlphaFoldDB" id="A0A1F5PKY7"/>
<evidence type="ECO:0008006" key="3">
    <source>
        <dbReference type="Google" id="ProtNLM"/>
    </source>
</evidence>